<evidence type="ECO:0000313" key="3">
    <source>
        <dbReference type="Proteomes" id="UP000004810"/>
    </source>
</evidence>
<comment type="caution">
    <text evidence="2">The sequence shown here is derived from an EMBL/GenBank/DDBJ whole genome shotgun (WGS) entry which is preliminary data.</text>
</comment>
<evidence type="ECO:0000256" key="1">
    <source>
        <dbReference type="SAM" id="Phobius"/>
    </source>
</evidence>
<dbReference type="Proteomes" id="UP000004810">
    <property type="component" value="Unassembled WGS sequence"/>
</dbReference>
<name>J9DZP4_WUCBA</name>
<gene>
    <name evidence="2" type="ORF">WUBG_13671</name>
</gene>
<keyword evidence="1" id="KW-0472">Membrane</keyword>
<dbReference type="EMBL" id="ADBV01010575">
    <property type="protein sequence ID" value="EJW75426.1"/>
    <property type="molecule type" value="Genomic_DNA"/>
</dbReference>
<protein>
    <recommendedName>
        <fullName evidence="4">DUF1758 domain-containing protein</fullName>
    </recommendedName>
</protein>
<keyword evidence="1" id="KW-1133">Transmembrane helix</keyword>
<organism evidence="2 3">
    <name type="scientific">Wuchereria bancrofti</name>
    <dbReference type="NCBI Taxonomy" id="6293"/>
    <lineage>
        <taxon>Eukaryota</taxon>
        <taxon>Metazoa</taxon>
        <taxon>Ecdysozoa</taxon>
        <taxon>Nematoda</taxon>
        <taxon>Chromadorea</taxon>
        <taxon>Rhabditida</taxon>
        <taxon>Spirurina</taxon>
        <taxon>Spiruromorpha</taxon>
        <taxon>Filarioidea</taxon>
        <taxon>Onchocercidae</taxon>
        <taxon>Wuchereria</taxon>
    </lineage>
</organism>
<sequence>MPNIPNKAVVLFDSSAQATCISKKLTRRLNLQIIDYRISKRLNVTNSGFSLINTVVGPIIAESGYIGRRTDSTTKSATKQQRTPTTISNLLSPTIKGFLLITMISMISKPVITIIVNGYLKPYNIPEKWNCDEIGYQNFTSVKVNVYTSTQIRITAIKCSNITRTICTKAFLRLSLSVIFDETTTSSTIPMGSLHLLDNNVGNLLPIQTTFIYKSYNLRIS</sequence>
<accession>J9DZP4</accession>
<reference evidence="3" key="1">
    <citation type="submission" date="2012-08" db="EMBL/GenBank/DDBJ databases">
        <title>The Genome Sequence of Wuchereria bancrofti.</title>
        <authorList>
            <person name="Nutman T.B."/>
            <person name="Fink D.L."/>
            <person name="Russ C."/>
            <person name="Young S."/>
            <person name="Zeng Q."/>
            <person name="Koehrsen M."/>
            <person name="Alvarado L."/>
            <person name="Berlin A."/>
            <person name="Chapman S.B."/>
            <person name="Chen Z."/>
            <person name="Freedman E."/>
            <person name="Gellesch M."/>
            <person name="Goldberg J."/>
            <person name="Griggs A."/>
            <person name="Gujja S."/>
            <person name="Heilman E.R."/>
            <person name="Heiman D."/>
            <person name="Hepburn T."/>
            <person name="Howarth C."/>
            <person name="Jen D."/>
            <person name="Larson L."/>
            <person name="Lewis B."/>
            <person name="Mehta T."/>
            <person name="Park D."/>
            <person name="Pearson M."/>
            <person name="Roberts A."/>
            <person name="Saif S."/>
            <person name="Shea T."/>
            <person name="Shenoy N."/>
            <person name="Sisk P."/>
            <person name="Stolte C."/>
            <person name="Sykes S."/>
            <person name="Walk T."/>
            <person name="White J."/>
            <person name="Yandava C."/>
            <person name="Haas B."/>
            <person name="Henn M.R."/>
            <person name="Nusbaum C."/>
            <person name="Birren B."/>
        </authorList>
    </citation>
    <scope>NUCLEOTIDE SEQUENCE [LARGE SCALE GENOMIC DNA]</scope>
    <source>
        <strain evidence="3">NA</strain>
    </source>
</reference>
<keyword evidence="1" id="KW-0812">Transmembrane</keyword>
<dbReference type="AlphaFoldDB" id="J9DZP4"/>
<evidence type="ECO:0008006" key="4">
    <source>
        <dbReference type="Google" id="ProtNLM"/>
    </source>
</evidence>
<proteinExistence type="predicted"/>
<feature type="transmembrane region" description="Helical" evidence="1">
    <location>
        <begin position="98"/>
        <end position="120"/>
    </location>
</feature>
<evidence type="ECO:0000313" key="2">
    <source>
        <dbReference type="EMBL" id="EJW75426.1"/>
    </source>
</evidence>